<dbReference type="Proteomes" id="UP001158576">
    <property type="component" value="Chromosome 2"/>
</dbReference>
<protein>
    <submittedName>
        <fullName evidence="2">Oidioi.mRNA.OKI2018_I69.chr2.g5635.t1.cds</fullName>
    </submittedName>
</protein>
<reference evidence="2 3" key="1">
    <citation type="submission" date="2021-04" db="EMBL/GenBank/DDBJ databases">
        <authorList>
            <person name="Bliznina A."/>
        </authorList>
    </citation>
    <scope>NUCLEOTIDE SEQUENCE [LARGE SCALE GENOMIC DNA]</scope>
</reference>
<feature type="signal peptide" evidence="1">
    <location>
        <begin position="1"/>
        <end position="17"/>
    </location>
</feature>
<evidence type="ECO:0000313" key="2">
    <source>
        <dbReference type="EMBL" id="CAG5111314.1"/>
    </source>
</evidence>
<gene>
    <name evidence="2" type="ORF">OKIOD_LOCUS14400</name>
</gene>
<organism evidence="2 3">
    <name type="scientific">Oikopleura dioica</name>
    <name type="common">Tunicate</name>
    <dbReference type="NCBI Taxonomy" id="34765"/>
    <lineage>
        <taxon>Eukaryota</taxon>
        <taxon>Metazoa</taxon>
        <taxon>Chordata</taxon>
        <taxon>Tunicata</taxon>
        <taxon>Appendicularia</taxon>
        <taxon>Copelata</taxon>
        <taxon>Oikopleuridae</taxon>
        <taxon>Oikopleura</taxon>
    </lineage>
</organism>
<accession>A0ABN7T462</accession>
<keyword evidence="3" id="KW-1185">Reference proteome</keyword>
<evidence type="ECO:0000256" key="1">
    <source>
        <dbReference type="SAM" id="SignalP"/>
    </source>
</evidence>
<proteinExistence type="predicted"/>
<sequence length="90" mass="10498">MLFNTLFLAVSVSFVACDGISHQRYMNNANNHIQTGIDYQMGRRTNPNMGYFGNDQARLVYTQPNPRSRFGAARSSLRNRMKSHYRNRMY</sequence>
<keyword evidence="1" id="KW-0732">Signal</keyword>
<evidence type="ECO:0000313" key="3">
    <source>
        <dbReference type="Proteomes" id="UP001158576"/>
    </source>
</evidence>
<name>A0ABN7T462_OIKDI</name>
<feature type="chain" id="PRO_5046769722" evidence="1">
    <location>
        <begin position="18"/>
        <end position="90"/>
    </location>
</feature>
<dbReference type="EMBL" id="OU015567">
    <property type="protein sequence ID" value="CAG5111314.1"/>
    <property type="molecule type" value="Genomic_DNA"/>
</dbReference>